<protein>
    <submittedName>
        <fullName evidence="8">Type II secretion system F family protein</fullName>
    </submittedName>
</protein>
<evidence type="ECO:0000313" key="8">
    <source>
        <dbReference type="EMBL" id="MFC5401503.1"/>
    </source>
</evidence>
<feature type="domain" description="Type II secretion system protein GspF" evidence="7">
    <location>
        <begin position="145"/>
        <end position="273"/>
    </location>
</feature>
<evidence type="ECO:0000256" key="3">
    <source>
        <dbReference type="ARBA" id="ARBA00022692"/>
    </source>
</evidence>
<comment type="caution">
    <text evidence="8">The sequence shown here is derived from an EMBL/GenBank/DDBJ whole genome shotgun (WGS) entry which is preliminary data.</text>
</comment>
<evidence type="ECO:0000256" key="6">
    <source>
        <dbReference type="SAM" id="Phobius"/>
    </source>
</evidence>
<dbReference type="PANTHER" id="PTHR35007">
    <property type="entry name" value="INTEGRAL MEMBRANE PROTEIN-RELATED"/>
    <property type="match status" value="1"/>
</dbReference>
<dbReference type="InterPro" id="IPR018076">
    <property type="entry name" value="T2SS_GspF_dom"/>
</dbReference>
<keyword evidence="9" id="KW-1185">Reference proteome</keyword>
<evidence type="ECO:0000256" key="4">
    <source>
        <dbReference type="ARBA" id="ARBA00022989"/>
    </source>
</evidence>
<feature type="transmembrane region" description="Helical" evidence="6">
    <location>
        <begin position="6"/>
        <end position="25"/>
    </location>
</feature>
<keyword evidence="2" id="KW-1003">Cell membrane</keyword>
<evidence type="ECO:0000256" key="5">
    <source>
        <dbReference type="ARBA" id="ARBA00023136"/>
    </source>
</evidence>
<evidence type="ECO:0000256" key="1">
    <source>
        <dbReference type="ARBA" id="ARBA00004651"/>
    </source>
</evidence>
<name>A0ABW0HKN0_9BACL</name>
<keyword evidence="5 6" id="KW-0472">Membrane</keyword>
<evidence type="ECO:0000313" key="9">
    <source>
        <dbReference type="Proteomes" id="UP001596113"/>
    </source>
</evidence>
<feature type="transmembrane region" description="Helical" evidence="6">
    <location>
        <begin position="257"/>
        <end position="278"/>
    </location>
</feature>
<dbReference type="Proteomes" id="UP001596113">
    <property type="component" value="Unassembled WGS sequence"/>
</dbReference>
<sequence length="280" mass="30766">MRTVLALVTFVVVVLAYLWLALLAVRRERDKPFHPRVHPFVELLRWKPIALKLSPLLQRPKLLLSALQGGSCSNERLIFWTAESVGLGWFVLAGTALLAWLGGKPNLLVVGAALGGSLPLLRLKELEKAVAKRRQTILLALPDLLSKLLLMVDAGENAMKAFTKAVDQAPDREHPLYAEAKSALAAIGRGESMSIAFEEMGRRCAVPEVKLFATTLIINARRGGDAFVPAMKELTRQMWEKRKAVARTLAEQASSRMAFPLTVIFLIIMAIVGAPAVLMM</sequence>
<proteinExistence type="predicted"/>
<evidence type="ECO:0000259" key="7">
    <source>
        <dbReference type="Pfam" id="PF00482"/>
    </source>
</evidence>
<reference evidence="9" key="1">
    <citation type="journal article" date="2019" name="Int. J. Syst. Evol. Microbiol.">
        <title>The Global Catalogue of Microorganisms (GCM) 10K type strain sequencing project: providing services to taxonomists for standard genome sequencing and annotation.</title>
        <authorList>
            <consortium name="The Broad Institute Genomics Platform"/>
            <consortium name="The Broad Institute Genome Sequencing Center for Infectious Disease"/>
            <person name="Wu L."/>
            <person name="Ma J."/>
        </authorList>
    </citation>
    <scope>NUCLEOTIDE SEQUENCE [LARGE SCALE GENOMIC DNA]</scope>
    <source>
        <strain evidence="9">CGMCC 1.18575</strain>
    </source>
</reference>
<keyword evidence="4 6" id="KW-1133">Transmembrane helix</keyword>
<comment type="subcellular location">
    <subcellularLocation>
        <location evidence="1">Cell membrane</location>
        <topology evidence="1">Multi-pass membrane protein</topology>
    </subcellularLocation>
</comment>
<keyword evidence="3 6" id="KW-0812">Transmembrane</keyword>
<organism evidence="8 9">
    <name type="scientific">Cohnella soli</name>
    <dbReference type="NCBI Taxonomy" id="425005"/>
    <lineage>
        <taxon>Bacteria</taxon>
        <taxon>Bacillati</taxon>
        <taxon>Bacillota</taxon>
        <taxon>Bacilli</taxon>
        <taxon>Bacillales</taxon>
        <taxon>Paenibacillaceae</taxon>
        <taxon>Cohnella</taxon>
    </lineage>
</organism>
<dbReference type="RefSeq" id="WP_378129122.1">
    <property type="nucleotide sequence ID" value="NZ_JBHSMI010000003.1"/>
</dbReference>
<dbReference type="EMBL" id="JBHSMI010000003">
    <property type="protein sequence ID" value="MFC5401503.1"/>
    <property type="molecule type" value="Genomic_DNA"/>
</dbReference>
<dbReference type="PANTHER" id="PTHR35007:SF4">
    <property type="entry name" value="CONSERVED TRANSMEMBRANE PROTEIN-RELATED"/>
    <property type="match status" value="1"/>
</dbReference>
<evidence type="ECO:0000256" key="2">
    <source>
        <dbReference type="ARBA" id="ARBA00022475"/>
    </source>
</evidence>
<dbReference type="Pfam" id="PF00482">
    <property type="entry name" value="T2SSF"/>
    <property type="match status" value="1"/>
</dbReference>
<gene>
    <name evidence="8" type="ORF">ACFPOF_02050</name>
</gene>
<accession>A0ABW0HKN0</accession>